<feature type="transmembrane region" description="Helical" evidence="8">
    <location>
        <begin position="258"/>
        <end position="278"/>
    </location>
</feature>
<dbReference type="SMART" id="SM00382">
    <property type="entry name" value="AAA"/>
    <property type="match status" value="1"/>
</dbReference>
<reference evidence="11" key="1">
    <citation type="submission" date="2015-10" db="EMBL/GenBank/DDBJ databases">
        <title>Description of Candidatus Tenderia electrophaga gen. nov, sp. nov., an Uncultivated Electroautotroph from a Biocathode Enrichment.</title>
        <authorList>
            <person name="Eddie B.J."/>
            <person name="Malanoski A.P."/>
            <person name="Wang Z."/>
            <person name="Hall R.J."/>
            <person name="Oh S.D."/>
            <person name="Heiner C."/>
            <person name="Lin B."/>
            <person name="Strycharz-Glaven S.M."/>
        </authorList>
    </citation>
    <scope>NUCLEOTIDE SEQUENCE [LARGE SCALE GENOMIC DNA]</scope>
    <source>
        <strain evidence="11">NRL1</strain>
    </source>
</reference>
<feature type="transmembrane region" description="Helical" evidence="8">
    <location>
        <begin position="173"/>
        <end position="194"/>
    </location>
</feature>
<feature type="domain" description="ABC transmembrane type-1" evidence="10">
    <location>
        <begin position="35"/>
        <end position="318"/>
    </location>
</feature>
<dbReference type="GO" id="GO:0016887">
    <property type="term" value="F:ATP hydrolysis activity"/>
    <property type="evidence" value="ECO:0007669"/>
    <property type="project" value="InterPro"/>
</dbReference>
<keyword evidence="3 8" id="KW-0812">Transmembrane</keyword>
<dbReference type="Proteomes" id="UP000055136">
    <property type="component" value="Chromosome"/>
</dbReference>
<dbReference type="SUPFAM" id="SSF90123">
    <property type="entry name" value="ABC transporter transmembrane region"/>
    <property type="match status" value="1"/>
</dbReference>
<dbReference type="Gene3D" id="1.20.1560.10">
    <property type="entry name" value="ABC transporter type 1, transmembrane domain"/>
    <property type="match status" value="1"/>
</dbReference>
<evidence type="ECO:0000256" key="4">
    <source>
        <dbReference type="ARBA" id="ARBA00022741"/>
    </source>
</evidence>
<dbReference type="Pfam" id="PF00005">
    <property type="entry name" value="ABC_tran"/>
    <property type="match status" value="1"/>
</dbReference>
<feature type="domain" description="ABC transporter" evidence="9">
    <location>
        <begin position="352"/>
        <end position="586"/>
    </location>
</feature>
<proteinExistence type="predicted"/>
<evidence type="ECO:0000256" key="1">
    <source>
        <dbReference type="ARBA" id="ARBA00004651"/>
    </source>
</evidence>
<keyword evidence="6 8" id="KW-1133">Transmembrane helix</keyword>
<evidence type="ECO:0000256" key="8">
    <source>
        <dbReference type="SAM" id="Phobius"/>
    </source>
</evidence>
<dbReference type="PANTHER" id="PTHR24221:SF402">
    <property type="entry name" value="IRON-SULFUR CLUSTERS TRANSPORTER ABCB7, MITOCHONDRIAL"/>
    <property type="match status" value="1"/>
</dbReference>
<evidence type="ECO:0000313" key="11">
    <source>
        <dbReference type="EMBL" id="ALP52532.1"/>
    </source>
</evidence>
<dbReference type="SUPFAM" id="SSF52540">
    <property type="entry name" value="P-loop containing nucleoside triphosphate hydrolases"/>
    <property type="match status" value="1"/>
</dbReference>
<dbReference type="GO" id="GO:0140359">
    <property type="term" value="F:ABC-type transporter activity"/>
    <property type="evidence" value="ECO:0007669"/>
    <property type="project" value="InterPro"/>
</dbReference>
<evidence type="ECO:0000259" key="10">
    <source>
        <dbReference type="PROSITE" id="PS50929"/>
    </source>
</evidence>
<dbReference type="STRING" id="1748243.Tel_04870"/>
<sequence>MRSFAEHAPAAPRNDWQTLRSLIPYLWEHKPRVMLALVCLMLAKVATVTMPWFLKHIVDHLSAEDVALTLPLTLLLGYGAMRLATSGFGELRDAIFARVTQSSIRRVALQVFRHLHRLSLRFHLERQTGGVSRDIERGSRGISFLLNFMVFNILPTLFEIGLVTLILLINYDVWFALITLASVSVYIAFSLLVTEWRMRFRRTMNELDSKANTRAIDSLLNYETVKYFGNEAYEARRYDQNMEHWQEAAIKNQTSLSLLNFGQGFIVAGGMTALLILAADGVVKGEMTIGDLVLINAYLLQLFMPLNFLGFVYREIKHSLADMEKMFNLLRNNPDVQDKADARPLQISRGEVRFEHVDFGYNPNRQILHDVSFDIPPGKKVAVVGHSGAGKSTLSRILFRFYEIDAGRILIDGQDIRDVTQQSLRAAIGIVPQDTVLFNDSIKYNIQYGRPDAGDAEIIQAAKTAHIHEFIESLPEGYDTTVGERGLKLSGGEKQRIAIARTVLKDPHILVFDEATSALDSKSEQAILKELKAVAQDHTTLVIAHRLSTVIDADQILVMEQGRIVERGSHRQLLDRDEIYAHMWALQQQEQQQTQSEFSPPE</sequence>
<dbReference type="PANTHER" id="PTHR24221">
    <property type="entry name" value="ATP-BINDING CASSETTE SUB-FAMILY B"/>
    <property type="match status" value="1"/>
</dbReference>
<dbReference type="GO" id="GO:0005524">
    <property type="term" value="F:ATP binding"/>
    <property type="evidence" value="ECO:0007669"/>
    <property type="project" value="UniProtKB-KW"/>
</dbReference>
<feature type="transmembrane region" description="Helical" evidence="8">
    <location>
        <begin position="33"/>
        <end position="54"/>
    </location>
</feature>
<dbReference type="EMBL" id="CP013099">
    <property type="protein sequence ID" value="ALP52532.1"/>
    <property type="molecule type" value="Genomic_DNA"/>
</dbReference>
<dbReference type="InterPro" id="IPR039421">
    <property type="entry name" value="Type_1_exporter"/>
</dbReference>
<dbReference type="CDD" id="cd03253">
    <property type="entry name" value="ABCC_ATM1_transporter"/>
    <property type="match status" value="1"/>
</dbReference>
<dbReference type="GO" id="GO:0006879">
    <property type="term" value="P:intracellular iron ion homeostasis"/>
    <property type="evidence" value="ECO:0007669"/>
    <property type="project" value="TreeGrafter"/>
</dbReference>
<dbReference type="InterPro" id="IPR003593">
    <property type="entry name" value="AAA+_ATPase"/>
</dbReference>
<dbReference type="PROSITE" id="PS50929">
    <property type="entry name" value="ABC_TM1F"/>
    <property type="match status" value="1"/>
</dbReference>
<name>A0A0S2TBN5_9GAMM</name>
<dbReference type="KEGG" id="tee:Tel_04870"/>
<comment type="subcellular location">
    <subcellularLocation>
        <location evidence="1">Cell membrane</location>
        <topology evidence="1">Multi-pass membrane protein</topology>
    </subcellularLocation>
</comment>
<feature type="transmembrane region" description="Helical" evidence="8">
    <location>
        <begin position="144"/>
        <end position="167"/>
    </location>
</feature>
<evidence type="ECO:0000313" key="12">
    <source>
        <dbReference type="Proteomes" id="UP000055136"/>
    </source>
</evidence>
<dbReference type="InterPro" id="IPR036640">
    <property type="entry name" value="ABC1_TM_sf"/>
</dbReference>
<dbReference type="InterPro" id="IPR003439">
    <property type="entry name" value="ABC_transporter-like_ATP-bd"/>
</dbReference>
<dbReference type="PROSITE" id="PS00211">
    <property type="entry name" value="ABC_TRANSPORTER_1"/>
    <property type="match status" value="1"/>
</dbReference>
<accession>A0A0S2TBN5</accession>
<keyword evidence="12" id="KW-1185">Reference proteome</keyword>
<evidence type="ECO:0000256" key="2">
    <source>
        <dbReference type="ARBA" id="ARBA00022448"/>
    </source>
</evidence>
<dbReference type="CDD" id="cd18582">
    <property type="entry name" value="ABC_6TM_ATM1_ABCB7"/>
    <property type="match status" value="1"/>
</dbReference>
<keyword evidence="5" id="KW-0067">ATP-binding</keyword>
<keyword evidence="7 8" id="KW-0472">Membrane</keyword>
<feature type="transmembrane region" description="Helical" evidence="8">
    <location>
        <begin position="298"/>
        <end position="316"/>
    </location>
</feature>
<dbReference type="InterPro" id="IPR011527">
    <property type="entry name" value="ABC1_TM_dom"/>
</dbReference>
<dbReference type="InterPro" id="IPR017871">
    <property type="entry name" value="ABC_transporter-like_CS"/>
</dbReference>
<organism evidence="11 12">
    <name type="scientific">Candidatus Tenderia electrophaga</name>
    <dbReference type="NCBI Taxonomy" id="1748243"/>
    <lineage>
        <taxon>Bacteria</taxon>
        <taxon>Pseudomonadati</taxon>
        <taxon>Pseudomonadota</taxon>
        <taxon>Gammaproteobacteria</taxon>
        <taxon>Candidatus Tenderiales</taxon>
        <taxon>Candidatus Tenderiaceae</taxon>
        <taxon>Candidatus Tenderia</taxon>
    </lineage>
</organism>
<gene>
    <name evidence="11" type="ORF">Tel_04870</name>
</gene>
<dbReference type="PROSITE" id="PS50893">
    <property type="entry name" value="ABC_TRANSPORTER_2"/>
    <property type="match status" value="1"/>
</dbReference>
<evidence type="ECO:0000259" key="9">
    <source>
        <dbReference type="PROSITE" id="PS50893"/>
    </source>
</evidence>
<dbReference type="GO" id="GO:0005886">
    <property type="term" value="C:plasma membrane"/>
    <property type="evidence" value="ECO:0007669"/>
    <property type="project" value="UniProtKB-SubCell"/>
</dbReference>
<protein>
    <submittedName>
        <fullName evidence="11">Metal ABC transporter permease</fullName>
    </submittedName>
</protein>
<evidence type="ECO:0000256" key="6">
    <source>
        <dbReference type="ARBA" id="ARBA00022989"/>
    </source>
</evidence>
<keyword evidence="4" id="KW-0547">Nucleotide-binding</keyword>
<dbReference type="Gene3D" id="3.40.50.300">
    <property type="entry name" value="P-loop containing nucleotide triphosphate hydrolases"/>
    <property type="match status" value="1"/>
</dbReference>
<dbReference type="InterPro" id="IPR027417">
    <property type="entry name" value="P-loop_NTPase"/>
</dbReference>
<dbReference type="Pfam" id="PF00664">
    <property type="entry name" value="ABC_membrane"/>
    <property type="match status" value="1"/>
</dbReference>
<keyword evidence="2" id="KW-0813">Transport</keyword>
<dbReference type="AlphaFoldDB" id="A0A0S2TBN5"/>
<evidence type="ECO:0000256" key="3">
    <source>
        <dbReference type="ARBA" id="ARBA00022692"/>
    </source>
</evidence>
<evidence type="ECO:0000256" key="5">
    <source>
        <dbReference type="ARBA" id="ARBA00022840"/>
    </source>
</evidence>
<feature type="transmembrane region" description="Helical" evidence="8">
    <location>
        <begin position="66"/>
        <end position="84"/>
    </location>
</feature>
<dbReference type="FunFam" id="3.40.50.300:FF:000186">
    <property type="entry name" value="ATP-binding cassette sub-family B member 7, mitochondrial"/>
    <property type="match status" value="1"/>
</dbReference>
<evidence type="ECO:0000256" key="7">
    <source>
        <dbReference type="ARBA" id="ARBA00023136"/>
    </source>
</evidence>